<evidence type="ECO:0008006" key="4">
    <source>
        <dbReference type="Google" id="ProtNLM"/>
    </source>
</evidence>
<keyword evidence="3" id="KW-1185">Reference proteome</keyword>
<comment type="caution">
    <text evidence="2">The sequence shown here is derived from an EMBL/GenBank/DDBJ whole genome shotgun (WGS) entry which is preliminary data.</text>
</comment>
<dbReference type="Proteomes" id="UP001500213">
    <property type="component" value="Unassembled WGS sequence"/>
</dbReference>
<evidence type="ECO:0000313" key="2">
    <source>
        <dbReference type="EMBL" id="GAA4189178.1"/>
    </source>
</evidence>
<organism evidence="2 3">
    <name type="scientific">Gryllotalpicola kribbensis</name>
    <dbReference type="NCBI Taxonomy" id="993084"/>
    <lineage>
        <taxon>Bacteria</taxon>
        <taxon>Bacillati</taxon>
        <taxon>Actinomycetota</taxon>
        <taxon>Actinomycetes</taxon>
        <taxon>Micrococcales</taxon>
        <taxon>Microbacteriaceae</taxon>
        <taxon>Gryllotalpicola</taxon>
    </lineage>
</organism>
<name>A0ABP8AS18_9MICO</name>
<evidence type="ECO:0000256" key="1">
    <source>
        <dbReference type="ARBA" id="ARBA00009981"/>
    </source>
</evidence>
<accession>A0ABP8AS18</accession>
<gene>
    <name evidence="2" type="ORF">GCM10022288_16550</name>
</gene>
<dbReference type="RefSeq" id="WP_344775761.1">
    <property type="nucleotide sequence ID" value="NZ_BAABBX010000014.1"/>
</dbReference>
<evidence type="ECO:0000313" key="3">
    <source>
        <dbReference type="Proteomes" id="UP001500213"/>
    </source>
</evidence>
<proteinExistence type="inferred from homology"/>
<dbReference type="SUPFAM" id="SSF143120">
    <property type="entry name" value="YefM-like"/>
    <property type="match status" value="1"/>
</dbReference>
<sequence>MKSVSSSYVRDNWARVMDDALHEPIAVTFHGRARVLIVDAKLSQKLTGILAEAAAEAAAPPRYPWLDHSLPVWERVDALRQRKKQIFLKPMEEWTEEEDEILGESYRAIEDGLR</sequence>
<protein>
    <recommendedName>
        <fullName evidence="4">Antitoxin</fullName>
    </recommendedName>
</protein>
<dbReference type="InterPro" id="IPR036165">
    <property type="entry name" value="YefM-like_sf"/>
</dbReference>
<comment type="similarity">
    <text evidence="1">Belongs to the phD/YefM antitoxin family.</text>
</comment>
<reference evidence="3" key="1">
    <citation type="journal article" date="2019" name="Int. J. Syst. Evol. Microbiol.">
        <title>The Global Catalogue of Microorganisms (GCM) 10K type strain sequencing project: providing services to taxonomists for standard genome sequencing and annotation.</title>
        <authorList>
            <consortium name="The Broad Institute Genomics Platform"/>
            <consortium name="The Broad Institute Genome Sequencing Center for Infectious Disease"/>
            <person name="Wu L."/>
            <person name="Ma J."/>
        </authorList>
    </citation>
    <scope>NUCLEOTIDE SEQUENCE [LARGE SCALE GENOMIC DNA]</scope>
    <source>
        <strain evidence="3">JCM 17593</strain>
    </source>
</reference>
<dbReference type="EMBL" id="BAABBX010000014">
    <property type="protein sequence ID" value="GAA4189178.1"/>
    <property type="molecule type" value="Genomic_DNA"/>
</dbReference>